<dbReference type="InterPro" id="IPR014284">
    <property type="entry name" value="RNA_pol_sigma-70_dom"/>
</dbReference>
<keyword evidence="8" id="KW-1185">Reference proteome</keyword>
<dbReference type="InterPro" id="IPR039425">
    <property type="entry name" value="RNA_pol_sigma-70-like"/>
</dbReference>
<evidence type="ECO:0000256" key="2">
    <source>
        <dbReference type="ARBA" id="ARBA00023015"/>
    </source>
</evidence>
<evidence type="ECO:0000259" key="6">
    <source>
        <dbReference type="Pfam" id="PF08281"/>
    </source>
</evidence>
<dbReference type="Pfam" id="PF04542">
    <property type="entry name" value="Sigma70_r2"/>
    <property type="match status" value="1"/>
</dbReference>
<feature type="domain" description="RNA polymerase sigma factor 70 region 4 type 2" evidence="6">
    <location>
        <begin position="115"/>
        <end position="168"/>
    </location>
</feature>
<dbReference type="Gene3D" id="1.10.1740.10">
    <property type="match status" value="1"/>
</dbReference>
<dbReference type="Gene3D" id="1.10.10.10">
    <property type="entry name" value="Winged helix-like DNA-binding domain superfamily/Winged helix DNA-binding domain"/>
    <property type="match status" value="1"/>
</dbReference>
<evidence type="ECO:0000256" key="3">
    <source>
        <dbReference type="ARBA" id="ARBA00023082"/>
    </source>
</evidence>
<dbReference type="SUPFAM" id="SSF88659">
    <property type="entry name" value="Sigma3 and sigma4 domains of RNA polymerase sigma factors"/>
    <property type="match status" value="1"/>
</dbReference>
<sequence length="181" mass="21241">MAGVKMESKGSVLHKSEAETTFYQMVMSHKDTLMNIAYSYLRSRDDALEAVQEATCRAWIKYGSLRNPQAFKPWIIRILIYVCIDEQRRRKRAVPQSPDVLQQMMEAPVMIRHDRMEIHAVLQQIKPKYRHVLVLEYYNDMTLMDIAAILGKPEGTVKTWQHKGLKQLRALMKNREEWGYA</sequence>
<dbReference type="InterPro" id="IPR036388">
    <property type="entry name" value="WH-like_DNA-bd_sf"/>
</dbReference>
<dbReference type="Proteomes" id="UP001240171">
    <property type="component" value="Unassembled WGS sequence"/>
</dbReference>
<dbReference type="InterPro" id="IPR013325">
    <property type="entry name" value="RNA_pol_sigma_r2"/>
</dbReference>
<dbReference type="NCBIfam" id="TIGR02937">
    <property type="entry name" value="sigma70-ECF"/>
    <property type="match status" value="1"/>
</dbReference>
<dbReference type="InterPro" id="IPR007627">
    <property type="entry name" value="RNA_pol_sigma70_r2"/>
</dbReference>
<dbReference type="PANTHER" id="PTHR43133">
    <property type="entry name" value="RNA POLYMERASE ECF-TYPE SIGMA FACTO"/>
    <property type="match status" value="1"/>
</dbReference>
<evidence type="ECO:0000313" key="7">
    <source>
        <dbReference type="EMBL" id="MDO7907774.1"/>
    </source>
</evidence>
<dbReference type="PANTHER" id="PTHR43133:SF51">
    <property type="entry name" value="RNA POLYMERASE SIGMA FACTOR"/>
    <property type="match status" value="1"/>
</dbReference>
<evidence type="ECO:0000256" key="1">
    <source>
        <dbReference type="ARBA" id="ARBA00010641"/>
    </source>
</evidence>
<comment type="caution">
    <text evidence="7">The sequence shown here is derived from an EMBL/GenBank/DDBJ whole genome shotgun (WGS) entry which is preliminary data.</text>
</comment>
<dbReference type="InterPro" id="IPR013249">
    <property type="entry name" value="RNA_pol_sigma70_r4_t2"/>
</dbReference>
<accession>A0ABT9CES0</accession>
<evidence type="ECO:0000313" key="8">
    <source>
        <dbReference type="Proteomes" id="UP001240171"/>
    </source>
</evidence>
<keyword evidence="4" id="KW-0804">Transcription</keyword>
<keyword evidence="3" id="KW-0731">Sigma factor</keyword>
<proteinExistence type="inferred from homology"/>
<dbReference type="RefSeq" id="WP_305024987.1">
    <property type="nucleotide sequence ID" value="NZ_JAUQTB010000009.1"/>
</dbReference>
<evidence type="ECO:0000259" key="5">
    <source>
        <dbReference type="Pfam" id="PF04542"/>
    </source>
</evidence>
<dbReference type="CDD" id="cd06171">
    <property type="entry name" value="Sigma70_r4"/>
    <property type="match status" value="1"/>
</dbReference>
<keyword evidence="2" id="KW-0805">Transcription regulation</keyword>
<comment type="similarity">
    <text evidence="1">Belongs to the sigma-70 factor family. ECF subfamily.</text>
</comment>
<feature type="domain" description="RNA polymerase sigma-70 region 2" evidence="5">
    <location>
        <begin position="25"/>
        <end position="92"/>
    </location>
</feature>
<dbReference type="InterPro" id="IPR013324">
    <property type="entry name" value="RNA_pol_sigma_r3/r4-like"/>
</dbReference>
<dbReference type="SUPFAM" id="SSF88946">
    <property type="entry name" value="Sigma2 domain of RNA polymerase sigma factors"/>
    <property type="match status" value="1"/>
</dbReference>
<name>A0ABT9CES0_9BACL</name>
<gene>
    <name evidence="7" type="ORF">Q5741_15285</name>
</gene>
<dbReference type="Pfam" id="PF08281">
    <property type="entry name" value="Sigma70_r4_2"/>
    <property type="match status" value="1"/>
</dbReference>
<organism evidence="7 8">
    <name type="scientific">Paenibacillus lacisoli</name>
    <dbReference type="NCBI Taxonomy" id="3064525"/>
    <lineage>
        <taxon>Bacteria</taxon>
        <taxon>Bacillati</taxon>
        <taxon>Bacillota</taxon>
        <taxon>Bacilli</taxon>
        <taxon>Bacillales</taxon>
        <taxon>Paenibacillaceae</taxon>
        <taxon>Paenibacillus</taxon>
    </lineage>
</organism>
<reference evidence="7 8" key="1">
    <citation type="submission" date="2023-07" db="EMBL/GenBank/DDBJ databases">
        <title>Paenibacillus sp. JX-17 nov. isolated from soil.</title>
        <authorList>
            <person name="Wan Y."/>
            <person name="Liu B."/>
        </authorList>
    </citation>
    <scope>NUCLEOTIDE SEQUENCE [LARGE SCALE GENOMIC DNA]</scope>
    <source>
        <strain evidence="7 8">JX-17</strain>
    </source>
</reference>
<dbReference type="EMBL" id="JAUQTB010000009">
    <property type="protein sequence ID" value="MDO7907774.1"/>
    <property type="molecule type" value="Genomic_DNA"/>
</dbReference>
<evidence type="ECO:0000256" key="4">
    <source>
        <dbReference type="ARBA" id="ARBA00023163"/>
    </source>
</evidence>
<protein>
    <submittedName>
        <fullName evidence="7">Sigma-70 family RNA polymerase sigma factor</fullName>
    </submittedName>
</protein>